<proteinExistence type="predicted"/>
<sequence>MSDPRAVVIRPGVASDIDQLRTIEAGAATRFLATRFAAVAGDEPTPAAVLAERIAAGRLFVATDPEVGAIGFVMARPVDGQGYIEELDVLPAQAGRRIGAALIERIAALAAEQGWPALLLSTFRDVPWNAPYYRRLGFVVLEEAALSPALREIRCRHIAKGLDESARVFMRRDV</sequence>
<evidence type="ECO:0000256" key="1">
    <source>
        <dbReference type="ARBA" id="ARBA00022679"/>
    </source>
</evidence>
<dbReference type="InterPro" id="IPR000182">
    <property type="entry name" value="GNAT_dom"/>
</dbReference>
<evidence type="ECO:0000256" key="2">
    <source>
        <dbReference type="ARBA" id="ARBA00023315"/>
    </source>
</evidence>
<keyword evidence="2" id="KW-0012">Acyltransferase</keyword>
<dbReference type="PANTHER" id="PTHR43800:SF1">
    <property type="entry name" value="PEPTIDYL-LYSINE N-ACETYLTRANSFERASE YJAB"/>
    <property type="match status" value="1"/>
</dbReference>
<dbReference type="EMBL" id="UWOC01000149">
    <property type="protein sequence ID" value="VCU09565.1"/>
    <property type="molecule type" value="Genomic_DNA"/>
</dbReference>
<dbReference type="CDD" id="cd04301">
    <property type="entry name" value="NAT_SF"/>
    <property type="match status" value="1"/>
</dbReference>
<keyword evidence="1" id="KW-0808">Transferase</keyword>
<dbReference type="PANTHER" id="PTHR43800">
    <property type="entry name" value="PEPTIDYL-LYSINE N-ACETYLTRANSFERASE YJAB"/>
    <property type="match status" value="1"/>
</dbReference>
<dbReference type="PROSITE" id="PS51186">
    <property type="entry name" value="GNAT"/>
    <property type="match status" value="1"/>
</dbReference>
<organism evidence="4 5">
    <name type="scientific">Rhodoplanes serenus</name>
    <dbReference type="NCBI Taxonomy" id="200615"/>
    <lineage>
        <taxon>Bacteria</taxon>
        <taxon>Pseudomonadati</taxon>
        <taxon>Pseudomonadota</taxon>
        <taxon>Alphaproteobacteria</taxon>
        <taxon>Hyphomicrobiales</taxon>
        <taxon>Nitrobacteraceae</taxon>
        <taxon>Rhodoplanes</taxon>
    </lineage>
</organism>
<evidence type="ECO:0000313" key="4">
    <source>
        <dbReference type="EMBL" id="VCU09565.1"/>
    </source>
</evidence>
<dbReference type="InterPro" id="IPR016181">
    <property type="entry name" value="Acyl_CoA_acyltransferase"/>
</dbReference>
<dbReference type="SUPFAM" id="SSF55729">
    <property type="entry name" value="Acyl-CoA N-acyltransferases (Nat)"/>
    <property type="match status" value="1"/>
</dbReference>
<dbReference type="Proteomes" id="UP000289200">
    <property type="component" value="Unassembled WGS sequence"/>
</dbReference>
<dbReference type="AlphaFoldDB" id="A0A3S4BGU8"/>
<feature type="domain" description="N-acetyltransferase" evidence="3">
    <location>
        <begin position="7"/>
        <end position="174"/>
    </location>
</feature>
<dbReference type="GO" id="GO:0016747">
    <property type="term" value="F:acyltransferase activity, transferring groups other than amino-acyl groups"/>
    <property type="evidence" value="ECO:0007669"/>
    <property type="project" value="InterPro"/>
</dbReference>
<evidence type="ECO:0000313" key="5">
    <source>
        <dbReference type="Proteomes" id="UP000289200"/>
    </source>
</evidence>
<comment type="caution">
    <text evidence="4">The sequence shown here is derived from an EMBL/GenBank/DDBJ whole genome shotgun (WGS) entry which is preliminary data.</text>
</comment>
<dbReference type="Gene3D" id="3.40.630.30">
    <property type="match status" value="1"/>
</dbReference>
<reference evidence="5" key="1">
    <citation type="submission" date="2018-10" db="EMBL/GenBank/DDBJ databases">
        <authorList>
            <person name="Peiro R."/>
            <person name="Begona"/>
            <person name="Cbmso G."/>
            <person name="Lopez M."/>
            <person name="Gonzalez S."/>
            <person name="Sacristan E."/>
            <person name="Castillo E."/>
        </authorList>
    </citation>
    <scope>NUCLEOTIDE SEQUENCE [LARGE SCALE GENOMIC DNA]</scope>
</reference>
<accession>A0A3S4BGU8</accession>
<protein>
    <recommendedName>
        <fullName evidence="3">N-acetyltransferase domain-containing protein</fullName>
    </recommendedName>
</protein>
<gene>
    <name evidence="4" type="ORF">RHODGE_RHODGE_02736</name>
</gene>
<dbReference type="Pfam" id="PF00583">
    <property type="entry name" value="Acetyltransf_1"/>
    <property type="match status" value="1"/>
</dbReference>
<keyword evidence="5" id="KW-1185">Reference proteome</keyword>
<name>A0A3S4BGU8_9BRAD</name>
<evidence type="ECO:0000259" key="3">
    <source>
        <dbReference type="PROSITE" id="PS51186"/>
    </source>
</evidence>
<dbReference type="RefSeq" id="WP_207211490.1">
    <property type="nucleotide sequence ID" value="NZ_UWOC01000149.1"/>
</dbReference>